<dbReference type="AlphaFoldDB" id="A0A412NE83"/>
<accession>A0A412NE83</accession>
<evidence type="ECO:0000313" key="2">
    <source>
        <dbReference type="Proteomes" id="UP000283834"/>
    </source>
</evidence>
<evidence type="ECO:0008006" key="3">
    <source>
        <dbReference type="Google" id="ProtNLM"/>
    </source>
</evidence>
<sequence>MAGMVKRADFLENEVVDLTEEIKLVSPTDTPLTTLLMGRGQVVPANDITVTWREKELNSDRGTLKLEGAEAGDVITSSRKTLSNVCQIIEKVTQVSGTARSLNPKGINDVFNSEVQDRLVETKRDMEWYFLNGTKALESGSTPRQMNGLVNLVASGNVVETKGALTEEHFLDALQKMWEHGAQGEYFSFVNANVKRMINNLAKAGNNVRFLGDNGSMQNVLGIGVQKIVTDFGEISLVLDRYADTKTILTVDLGEVQIAELRGTFYEDLPKAGDYFKGHVLNESTIKLLNSHAGSKISITEASL</sequence>
<dbReference type="Proteomes" id="UP000283834">
    <property type="component" value="Unassembled WGS sequence"/>
</dbReference>
<dbReference type="EMBL" id="QRWQ01000014">
    <property type="protein sequence ID" value="RGT37008.1"/>
    <property type="molecule type" value="Genomic_DNA"/>
</dbReference>
<proteinExistence type="predicted"/>
<name>A0A412NE83_MEDGN</name>
<dbReference type="InterPro" id="IPR035198">
    <property type="entry name" value="SU10_MCP"/>
</dbReference>
<gene>
    <name evidence="1" type="ORF">DWX36_13070</name>
</gene>
<evidence type="ECO:0000313" key="1">
    <source>
        <dbReference type="EMBL" id="RGT37008.1"/>
    </source>
</evidence>
<comment type="caution">
    <text evidence="1">The sequence shown here is derived from an EMBL/GenBank/DDBJ whole genome shotgun (WGS) entry which is preliminary data.</text>
</comment>
<dbReference type="Pfam" id="PF17236">
    <property type="entry name" value="SU10_MCP"/>
    <property type="match status" value="1"/>
</dbReference>
<dbReference type="RefSeq" id="WP_118047232.1">
    <property type="nucleotide sequence ID" value="NZ_QRWQ01000014.1"/>
</dbReference>
<reference evidence="1 2" key="1">
    <citation type="submission" date="2018-08" db="EMBL/GenBank/DDBJ databases">
        <title>A genome reference for cultivated species of the human gut microbiota.</title>
        <authorList>
            <person name="Zou Y."/>
            <person name="Xue W."/>
            <person name="Luo G."/>
        </authorList>
    </citation>
    <scope>NUCLEOTIDE SEQUENCE [LARGE SCALE GENOMIC DNA]</scope>
    <source>
        <strain evidence="1 2">AF19-16AC</strain>
    </source>
</reference>
<protein>
    <recommendedName>
        <fullName evidence="3">Phage major capsid protein</fullName>
    </recommendedName>
</protein>
<organism evidence="1 2">
    <name type="scientific">Mediterraneibacter gnavus</name>
    <name type="common">Ruminococcus gnavus</name>
    <dbReference type="NCBI Taxonomy" id="33038"/>
    <lineage>
        <taxon>Bacteria</taxon>
        <taxon>Bacillati</taxon>
        <taxon>Bacillota</taxon>
        <taxon>Clostridia</taxon>
        <taxon>Lachnospirales</taxon>
        <taxon>Lachnospiraceae</taxon>
        <taxon>Mediterraneibacter</taxon>
    </lineage>
</organism>